<proteinExistence type="inferred from homology"/>
<comment type="caution">
    <text evidence="9">The sequence shown here is derived from an EMBL/GenBank/DDBJ whole genome shotgun (WGS) entry which is preliminary data.</text>
</comment>
<dbReference type="Gene3D" id="3.90.180.10">
    <property type="entry name" value="Medium-chain alcohol dehydrogenases, catalytic domain"/>
    <property type="match status" value="1"/>
</dbReference>
<feature type="region of interest" description="Disordered" evidence="7">
    <location>
        <begin position="1"/>
        <end position="26"/>
    </location>
</feature>
<evidence type="ECO:0000256" key="7">
    <source>
        <dbReference type="SAM" id="MobiDB-lite"/>
    </source>
</evidence>
<dbReference type="SMART" id="SM00829">
    <property type="entry name" value="PKS_ER"/>
    <property type="match status" value="1"/>
</dbReference>
<reference evidence="9" key="1">
    <citation type="journal article" date="2020" name="mSystems">
        <title>Genome- and Community-Level Interaction Insights into Carbon Utilization and Element Cycling Functions of Hydrothermarchaeota in Hydrothermal Sediment.</title>
        <authorList>
            <person name="Zhou Z."/>
            <person name="Liu Y."/>
            <person name="Xu W."/>
            <person name="Pan J."/>
            <person name="Luo Z.H."/>
            <person name="Li M."/>
        </authorList>
    </citation>
    <scope>NUCLEOTIDE SEQUENCE [LARGE SCALE GENOMIC DNA]</scope>
    <source>
        <strain evidence="9">SpSt-289</strain>
    </source>
</reference>
<keyword evidence="5" id="KW-0560">Oxidoreductase</keyword>
<dbReference type="SUPFAM" id="SSF50129">
    <property type="entry name" value="GroES-like"/>
    <property type="match status" value="1"/>
</dbReference>
<dbReference type="PROSITE" id="PS00059">
    <property type="entry name" value="ADH_ZINC"/>
    <property type="match status" value="1"/>
</dbReference>
<dbReference type="InterPro" id="IPR011032">
    <property type="entry name" value="GroES-like_sf"/>
</dbReference>
<evidence type="ECO:0000256" key="1">
    <source>
        <dbReference type="ARBA" id="ARBA00001947"/>
    </source>
</evidence>
<keyword evidence="3 6" id="KW-0479">Metal-binding</keyword>
<keyword evidence="4 6" id="KW-0862">Zinc</keyword>
<dbReference type="InterPro" id="IPR013154">
    <property type="entry name" value="ADH-like_N"/>
</dbReference>
<feature type="domain" description="Enoyl reductase (ER)" evidence="8">
    <location>
        <begin position="8"/>
        <end position="346"/>
    </location>
</feature>
<evidence type="ECO:0000259" key="8">
    <source>
        <dbReference type="SMART" id="SM00829"/>
    </source>
</evidence>
<dbReference type="InterPro" id="IPR036291">
    <property type="entry name" value="NAD(P)-bd_dom_sf"/>
</dbReference>
<evidence type="ECO:0000313" key="9">
    <source>
        <dbReference type="EMBL" id="HDX32172.1"/>
    </source>
</evidence>
<dbReference type="AlphaFoldDB" id="A0A7C1FG68"/>
<evidence type="ECO:0000256" key="3">
    <source>
        <dbReference type="ARBA" id="ARBA00022723"/>
    </source>
</evidence>
<dbReference type="Pfam" id="PF00107">
    <property type="entry name" value="ADH_zinc_N"/>
    <property type="match status" value="1"/>
</dbReference>
<comment type="cofactor">
    <cofactor evidence="1 6">
        <name>Zn(2+)</name>
        <dbReference type="ChEBI" id="CHEBI:29105"/>
    </cofactor>
</comment>
<evidence type="ECO:0000256" key="4">
    <source>
        <dbReference type="ARBA" id="ARBA00022833"/>
    </source>
</evidence>
<dbReference type="SUPFAM" id="SSF51735">
    <property type="entry name" value="NAD(P)-binding Rossmann-fold domains"/>
    <property type="match status" value="1"/>
</dbReference>
<feature type="compositionally biased region" description="Basic and acidic residues" evidence="7">
    <location>
        <begin position="8"/>
        <end position="19"/>
    </location>
</feature>
<evidence type="ECO:0000256" key="5">
    <source>
        <dbReference type="ARBA" id="ARBA00023002"/>
    </source>
</evidence>
<sequence>MLAARLHGPRDLRVERVPKPDPPGPGQALLRVTAVGVCGSDLHTYQDARIGDTVVEAPLILGHEFAGVVEAVGPESYDGNFQPLRPGTRVAVDPAQPCGRCEMCEQGHPNLCHRLHFCGTYPDPGSLSEYMVMPAHSCFPIPDAMDDASAALLEPLGIAIHAVDLAKVRVADSAVILGAGPIGLYILQVARLAGADPVYVVDQFPWRLALAARYGGVPINFKQVDPVAAIRETTAGRGVDIAIEAAWADHSIQWAAEMARLGGRLVLVGIPGPDKLEMKHSTARRKGLTIRLSRRMKHVYPRAIKLWASGAVDLTGIVSHRFPLERTPEAYALNEQYADNVVKIVIDVARST</sequence>
<dbReference type="PANTHER" id="PTHR43161">
    <property type="entry name" value="SORBITOL DEHYDROGENASE"/>
    <property type="match status" value="1"/>
</dbReference>
<protein>
    <submittedName>
        <fullName evidence="9">Alcohol dehydrogenase</fullName>
    </submittedName>
</protein>
<comment type="similarity">
    <text evidence="2 6">Belongs to the zinc-containing alcohol dehydrogenase family.</text>
</comment>
<name>A0A7C1FG68_9CHLR</name>
<dbReference type="InterPro" id="IPR013149">
    <property type="entry name" value="ADH-like_C"/>
</dbReference>
<dbReference type="InterPro" id="IPR002328">
    <property type="entry name" value="ADH_Zn_CS"/>
</dbReference>
<dbReference type="Pfam" id="PF08240">
    <property type="entry name" value="ADH_N"/>
    <property type="match status" value="1"/>
</dbReference>
<organism evidence="9">
    <name type="scientific">Caldilinea aerophila</name>
    <dbReference type="NCBI Taxonomy" id="133453"/>
    <lineage>
        <taxon>Bacteria</taxon>
        <taxon>Bacillati</taxon>
        <taxon>Chloroflexota</taxon>
        <taxon>Caldilineae</taxon>
        <taxon>Caldilineales</taxon>
        <taxon>Caldilineaceae</taxon>
        <taxon>Caldilinea</taxon>
    </lineage>
</organism>
<dbReference type="EMBL" id="DSMG01000119">
    <property type="protein sequence ID" value="HDX32172.1"/>
    <property type="molecule type" value="Genomic_DNA"/>
</dbReference>
<evidence type="ECO:0000256" key="6">
    <source>
        <dbReference type="RuleBase" id="RU361277"/>
    </source>
</evidence>
<dbReference type="GO" id="GO:0016491">
    <property type="term" value="F:oxidoreductase activity"/>
    <property type="evidence" value="ECO:0007669"/>
    <property type="project" value="UniProtKB-KW"/>
</dbReference>
<dbReference type="InterPro" id="IPR020843">
    <property type="entry name" value="ER"/>
</dbReference>
<dbReference type="Gene3D" id="3.40.50.720">
    <property type="entry name" value="NAD(P)-binding Rossmann-like Domain"/>
    <property type="match status" value="1"/>
</dbReference>
<dbReference type="PANTHER" id="PTHR43161:SF9">
    <property type="entry name" value="SORBITOL DEHYDROGENASE"/>
    <property type="match status" value="1"/>
</dbReference>
<evidence type="ECO:0000256" key="2">
    <source>
        <dbReference type="ARBA" id="ARBA00008072"/>
    </source>
</evidence>
<gene>
    <name evidence="9" type="ORF">ENQ20_11920</name>
</gene>
<accession>A0A7C1FG68</accession>
<dbReference type="GO" id="GO:0008270">
    <property type="term" value="F:zinc ion binding"/>
    <property type="evidence" value="ECO:0007669"/>
    <property type="project" value="InterPro"/>
</dbReference>